<evidence type="ECO:0000313" key="3">
    <source>
        <dbReference type="WBParaSite" id="Minc3s04285g35933"/>
    </source>
</evidence>
<accession>A0A914NC87</accession>
<organism evidence="2 3">
    <name type="scientific">Meloidogyne incognita</name>
    <name type="common">Southern root-knot nematode worm</name>
    <name type="synonym">Oxyuris incognita</name>
    <dbReference type="NCBI Taxonomy" id="6306"/>
    <lineage>
        <taxon>Eukaryota</taxon>
        <taxon>Metazoa</taxon>
        <taxon>Ecdysozoa</taxon>
        <taxon>Nematoda</taxon>
        <taxon>Chromadorea</taxon>
        <taxon>Rhabditida</taxon>
        <taxon>Tylenchina</taxon>
        <taxon>Tylenchomorpha</taxon>
        <taxon>Tylenchoidea</taxon>
        <taxon>Meloidogynidae</taxon>
        <taxon>Meloidogyninae</taxon>
        <taxon>Meloidogyne</taxon>
        <taxon>Meloidogyne incognita group</taxon>
    </lineage>
</organism>
<sequence length="368" mass="41009">MSVSSSLPILDNQQQQLSSSSSSFSLGTTLSIASTNVNCNTKTKLGENEENVNKWFPSKEENRNLKINKKLKKQIIITSCSSPSISTTATALTINEDNNNTLLRSMTTTDETFTEEESRSEFSEFSLLNTDNRLLQRQKLLDENDSKTTNVCRKVKPERPLQTQLEHINQNLFSGKVCIFSGKQIQFIQFWKTIYDMIGSMNILNNNNLYSSPSTSTQSEGAFLLPPPHLPSQEEDANLFNSLAFAGTLLLQLGDANKNHREQVERQIVEALGEDAKATMSVAMNLAEDDEDNNEKTKKPGDLNSCIKDGEWRLSLQQIIATVLAQPSLATFFEGKYPLFLLNQQQQSPSCSTNTSTASSPIKTFPNN</sequence>
<protein>
    <submittedName>
        <fullName evidence="3">Uncharacterized protein</fullName>
    </submittedName>
</protein>
<evidence type="ECO:0000313" key="2">
    <source>
        <dbReference type="Proteomes" id="UP000887563"/>
    </source>
</evidence>
<keyword evidence="2" id="KW-1185">Reference proteome</keyword>
<name>A0A914NC87_MELIC</name>
<dbReference type="AlphaFoldDB" id="A0A914NC87"/>
<evidence type="ECO:0000256" key="1">
    <source>
        <dbReference type="SAM" id="MobiDB-lite"/>
    </source>
</evidence>
<dbReference type="WBParaSite" id="Minc3s04285g35933">
    <property type="protein sequence ID" value="Minc3s04285g35933"/>
    <property type="gene ID" value="Minc3s04285g35933"/>
</dbReference>
<dbReference type="Proteomes" id="UP000887563">
    <property type="component" value="Unplaced"/>
</dbReference>
<feature type="region of interest" description="Disordered" evidence="1">
    <location>
        <begin position="1"/>
        <end position="22"/>
    </location>
</feature>
<feature type="compositionally biased region" description="Low complexity" evidence="1">
    <location>
        <begin position="13"/>
        <end position="22"/>
    </location>
</feature>
<feature type="region of interest" description="Disordered" evidence="1">
    <location>
        <begin position="347"/>
        <end position="368"/>
    </location>
</feature>
<reference evidence="3" key="1">
    <citation type="submission" date="2022-11" db="UniProtKB">
        <authorList>
            <consortium name="WormBaseParasite"/>
        </authorList>
    </citation>
    <scope>IDENTIFICATION</scope>
</reference>
<proteinExistence type="predicted"/>